<dbReference type="Proteomes" id="UP001596137">
    <property type="component" value="Unassembled WGS sequence"/>
</dbReference>
<proteinExistence type="predicted"/>
<evidence type="ECO:0000313" key="3">
    <source>
        <dbReference type="Proteomes" id="UP001596137"/>
    </source>
</evidence>
<comment type="caution">
    <text evidence="2">The sequence shown here is derived from an EMBL/GenBank/DDBJ whole genome shotgun (WGS) entry which is preliminary data.</text>
</comment>
<dbReference type="RefSeq" id="WP_380752493.1">
    <property type="nucleotide sequence ID" value="NZ_JBHSRF010000017.1"/>
</dbReference>
<feature type="compositionally biased region" description="Pro residues" evidence="1">
    <location>
        <begin position="126"/>
        <end position="140"/>
    </location>
</feature>
<name>A0ABW1NJZ4_9ACTN</name>
<organism evidence="2 3">
    <name type="scientific">Sphaerisporangium aureirubrum</name>
    <dbReference type="NCBI Taxonomy" id="1544736"/>
    <lineage>
        <taxon>Bacteria</taxon>
        <taxon>Bacillati</taxon>
        <taxon>Actinomycetota</taxon>
        <taxon>Actinomycetes</taxon>
        <taxon>Streptosporangiales</taxon>
        <taxon>Streptosporangiaceae</taxon>
        <taxon>Sphaerisporangium</taxon>
    </lineage>
</organism>
<accession>A0ABW1NJZ4</accession>
<keyword evidence="3" id="KW-1185">Reference proteome</keyword>
<dbReference type="EMBL" id="JBHSRF010000017">
    <property type="protein sequence ID" value="MFC6082452.1"/>
    <property type="molecule type" value="Genomic_DNA"/>
</dbReference>
<sequence>MTGHLLFGMPEDQAGRHRVALSDLREELESHGLRCRSVERLNLPLDSGYFRPILLPPEMDVYGDGHLIATITVVDVPGDGGAWFLLKDPSGQPTEAHSTNTPATAAAAVATLHEAGKPPQSDHPPCRTPGHPPDEPTPGA</sequence>
<evidence type="ECO:0000313" key="2">
    <source>
        <dbReference type="EMBL" id="MFC6082452.1"/>
    </source>
</evidence>
<evidence type="ECO:0000256" key="1">
    <source>
        <dbReference type="SAM" id="MobiDB-lite"/>
    </source>
</evidence>
<gene>
    <name evidence="2" type="ORF">ACFP1K_14900</name>
</gene>
<protein>
    <submittedName>
        <fullName evidence="2">Uncharacterized protein</fullName>
    </submittedName>
</protein>
<feature type="region of interest" description="Disordered" evidence="1">
    <location>
        <begin position="113"/>
        <end position="140"/>
    </location>
</feature>
<reference evidence="3" key="1">
    <citation type="journal article" date="2019" name="Int. J. Syst. Evol. Microbiol.">
        <title>The Global Catalogue of Microorganisms (GCM) 10K type strain sequencing project: providing services to taxonomists for standard genome sequencing and annotation.</title>
        <authorList>
            <consortium name="The Broad Institute Genomics Platform"/>
            <consortium name="The Broad Institute Genome Sequencing Center for Infectious Disease"/>
            <person name="Wu L."/>
            <person name="Ma J."/>
        </authorList>
    </citation>
    <scope>NUCLEOTIDE SEQUENCE [LARGE SCALE GENOMIC DNA]</scope>
    <source>
        <strain evidence="3">JCM 30346</strain>
    </source>
</reference>